<keyword evidence="2" id="KW-1185">Reference proteome</keyword>
<protein>
    <submittedName>
        <fullName evidence="1 3">Uncharacterized protein</fullName>
    </submittedName>
</protein>
<accession>A0A183D9W7</accession>
<reference evidence="1 2" key="2">
    <citation type="submission" date="2018-11" db="EMBL/GenBank/DDBJ databases">
        <authorList>
            <consortium name="Pathogen Informatics"/>
        </authorList>
    </citation>
    <scope>NUCLEOTIDE SEQUENCE [LARGE SCALE GENOMIC DNA]</scope>
</reference>
<name>A0A183D9W7_9BILA</name>
<evidence type="ECO:0000313" key="1">
    <source>
        <dbReference type="EMBL" id="VDK51072.1"/>
    </source>
</evidence>
<gene>
    <name evidence="1" type="ORF">GPUH_LOCUS5504</name>
</gene>
<evidence type="ECO:0000313" key="3">
    <source>
        <dbReference type="WBParaSite" id="GPUH_0000551501-mRNA-1"/>
    </source>
</evidence>
<dbReference type="EMBL" id="UYRT01011794">
    <property type="protein sequence ID" value="VDK51072.1"/>
    <property type="molecule type" value="Genomic_DNA"/>
</dbReference>
<organism evidence="3">
    <name type="scientific">Gongylonema pulchrum</name>
    <dbReference type="NCBI Taxonomy" id="637853"/>
    <lineage>
        <taxon>Eukaryota</taxon>
        <taxon>Metazoa</taxon>
        <taxon>Ecdysozoa</taxon>
        <taxon>Nematoda</taxon>
        <taxon>Chromadorea</taxon>
        <taxon>Rhabditida</taxon>
        <taxon>Spirurina</taxon>
        <taxon>Spiruromorpha</taxon>
        <taxon>Spiruroidea</taxon>
        <taxon>Gongylonematidae</taxon>
        <taxon>Gongylonema</taxon>
    </lineage>
</organism>
<dbReference type="OrthoDB" id="10596902at2759"/>
<sequence>MLALFTAAVLCCCERQRSGKYAVKQKELERGHHIDVEEHQ</sequence>
<dbReference type="Proteomes" id="UP000271098">
    <property type="component" value="Unassembled WGS sequence"/>
</dbReference>
<proteinExistence type="predicted"/>
<reference evidence="3" key="1">
    <citation type="submission" date="2016-06" db="UniProtKB">
        <authorList>
            <consortium name="WormBaseParasite"/>
        </authorList>
    </citation>
    <scope>IDENTIFICATION</scope>
</reference>
<evidence type="ECO:0000313" key="2">
    <source>
        <dbReference type="Proteomes" id="UP000271098"/>
    </source>
</evidence>
<dbReference type="AlphaFoldDB" id="A0A183D9W7"/>
<dbReference type="WBParaSite" id="GPUH_0000551501-mRNA-1">
    <property type="protein sequence ID" value="GPUH_0000551501-mRNA-1"/>
    <property type="gene ID" value="GPUH_0000551501"/>
</dbReference>